<comment type="caution">
    <text evidence="2">The sequence shown here is derived from an EMBL/GenBank/DDBJ whole genome shotgun (WGS) entry which is preliminary data.</text>
</comment>
<dbReference type="STRING" id="10195.A0A3M7RDA5"/>
<accession>A0A3M7RDA5</accession>
<dbReference type="EMBL" id="REGN01003666">
    <property type="protein sequence ID" value="RNA21404.1"/>
    <property type="molecule type" value="Genomic_DNA"/>
</dbReference>
<dbReference type="FunFam" id="1.10.340.70:FF:000001">
    <property type="entry name" value="Retrovirus-related Pol polyprotein from transposon gypsy-like Protein"/>
    <property type="match status" value="1"/>
</dbReference>
<dbReference type="Proteomes" id="UP000276133">
    <property type="component" value="Unassembled WGS sequence"/>
</dbReference>
<evidence type="ECO:0000259" key="1">
    <source>
        <dbReference type="Pfam" id="PF17921"/>
    </source>
</evidence>
<evidence type="ECO:0000313" key="2">
    <source>
        <dbReference type="EMBL" id="RNA21404.1"/>
    </source>
</evidence>
<protein>
    <submittedName>
        <fullName evidence="2">Pro-Pol poly</fullName>
    </submittedName>
</protein>
<dbReference type="Pfam" id="PF17921">
    <property type="entry name" value="Integrase_H2C2"/>
    <property type="match status" value="1"/>
</dbReference>
<reference evidence="2 3" key="1">
    <citation type="journal article" date="2018" name="Sci. Rep.">
        <title>Genomic signatures of local adaptation to the degree of environmental predictability in rotifers.</title>
        <authorList>
            <person name="Franch-Gras L."/>
            <person name="Hahn C."/>
            <person name="Garcia-Roger E.M."/>
            <person name="Carmona M.J."/>
            <person name="Serra M."/>
            <person name="Gomez A."/>
        </authorList>
    </citation>
    <scope>NUCLEOTIDE SEQUENCE [LARGE SCALE GENOMIC DNA]</scope>
    <source>
        <strain evidence="2">HYR1</strain>
    </source>
</reference>
<dbReference type="PANTHER" id="PTHR37984">
    <property type="entry name" value="PROTEIN CBG26694"/>
    <property type="match status" value="1"/>
</dbReference>
<dbReference type="AlphaFoldDB" id="A0A3M7RDA5"/>
<proteinExistence type="predicted"/>
<dbReference type="InterPro" id="IPR050951">
    <property type="entry name" value="Retrovirus_Pol_polyprotein"/>
</dbReference>
<dbReference type="Gene3D" id="1.10.340.70">
    <property type="match status" value="1"/>
</dbReference>
<keyword evidence="3" id="KW-1185">Reference proteome</keyword>
<sequence>MSDQSNNFVASSVAIDERNEIITKKFSIIFSAAEKSIPYQFKKVFKTSLPPFISSKKTNKMEKRLRLRMLNLVKLNDCIDWFKEQLKDQLICIVKDCIVKNNWSAYTGDNEWFKIRRELKVRNELLVRYGAKKFDQIVVPKNAIDFICRAYHDFGLAGHRGFAKTFGLIYEKFFWVDMQKFIQVFCDCCDYCQRYKHSNMTVRDPLQPIQFLRFQVISVPEHATLDISNILIHCVIAN</sequence>
<gene>
    <name evidence="2" type="ORF">BpHYR1_020592</name>
</gene>
<organism evidence="2 3">
    <name type="scientific">Brachionus plicatilis</name>
    <name type="common">Marine rotifer</name>
    <name type="synonym">Brachionus muelleri</name>
    <dbReference type="NCBI Taxonomy" id="10195"/>
    <lineage>
        <taxon>Eukaryota</taxon>
        <taxon>Metazoa</taxon>
        <taxon>Spiralia</taxon>
        <taxon>Gnathifera</taxon>
        <taxon>Rotifera</taxon>
        <taxon>Eurotatoria</taxon>
        <taxon>Monogononta</taxon>
        <taxon>Pseudotrocha</taxon>
        <taxon>Ploima</taxon>
        <taxon>Brachionidae</taxon>
        <taxon>Brachionus</taxon>
    </lineage>
</organism>
<name>A0A3M7RDA5_BRAPC</name>
<dbReference type="InterPro" id="IPR041588">
    <property type="entry name" value="Integrase_H2C2"/>
</dbReference>
<feature type="domain" description="Integrase zinc-binding" evidence="1">
    <location>
        <begin position="139"/>
        <end position="197"/>
    </location>
</feature>
<evidence type="ECO:0000313" key="3">
    <source>
        <dbReference type="Proteomes" id="UP000276133"/>
    </source>
</evidence>
<dbReference type="PANTHER" id="PTHR37984:SF5">
    <property type="entry name" value="PROTEIN NYNRIN-LIKE"/>
    <property type="match status" value="1"/>
</dbReference>